<reference evidence="1" key="1">
    <citation type="submission" date="2018-02" db="EMBL/GenBank/DDBJ databases">
        <title>Rhizophora mucronata_Transcriptome.</title>
        <authorList>
            <person name="Meera S.P."/>
            <person name="Sreeshan A."/>
            <person name="Augustine A."/>
        </authorList>
    </citation>
    <scope>NUCLEOTIDE SEQUENCE</scope>
    <source>
        <tissue evidence="1">Leaf</tissue>
    </source>
</reference>
<accession>A0A2P2R5A9</accession>
<dbReference type="EMBL" id="GGEC01093896">
    <property type="protein sequence ID" value="MBX74380.1"/>
    <property type="molecule type" value="Transcribed_RNA"/>
</dbReference>
<protein>
    <submittedName>
        <fullName evidence="1">Uncharacterized protein</fullName>
    </submittedName>
</protein>
<evidence type="ECO:0000313" key="1">
    <source>
        <dbReference type="EMBL" id="MBX74380.1"/>
    </source>
</evidence>
<dbReference type="AlphaFoldDB" id="A0A2P2R5A9"/>
<name>A0A2P2R5A9_RHIMU</name>
<organism evidence="1">
    <name type="scientific">Rhizophora mucronata</name>
    <name type="common">Asiatic mangrove</name>
    <dbReference type="NCBI Taxonomy" id="61149"/>
    <lineage>
        <taxon>Eukaryota</taxon>
        <taxon>Viridiplantae</taxon>
        <taxon>Streptophyta</taxon>
        <taxon>Embryophyta</taxon>
        <taxon>Tracheophyta</taxon>
        <taxon>Spermatophyta</taxon>
        <taxon>Magnoliopsida</taxon>
        <taxon>eudicotyledons</taxon>
        <taxon>Gunneridae</taxon>
        <taxon>Pentapetalae</taxon>
        <taxon>rosids</taxon>
        <taxon>fabids</taxon>
        <taxon>Malpighiales</taxon>
        <taxon>Rhizophoraceae</taxon>
        <taxon>Rhizophora</taxon>
    </lineage>
</organism>
<proteinExistence type="predicted"/>
<sequence>MQYDKPTIRLSISKDSLEKAQ</sequence>